<proteinExistence type="predicted"/>
<evidence type="ECO:0000313" key="1">
    <source>
        <dbReference type="EMBL" id="MFI2233718.1"/>
    </source>
</evidence>
<dbReference type="EMBL" id="JBIRYL010000016">
    <property type="protein sequence ID" value="MFI2233718.1"/>
    <property type="molecule type" value="Genomic_DNA"/>
</dbReference>
<protein>
    <submittedName>
        <fullName evidence="1">SMP-30/gluconolactonase/LRE family protein</fullName>
    </submittedName>
</protein>
<dbReference type="SUPFAM" id="SSF63829">
    <property type="entry name" value="Calcium-dependent phosphotriesterase"/>
    <property type="match status" value="1"/>
</dbReference>
<reference evidence="1 2" key="1">
    <citation type="submission" date="2024-10" db="EMBL/GenBank/DDBJ databases">
        <title>The Natural Products Discovery Center: Release of the First 8490 Sequenced Strains for Exploring Actinobacteria Biosynthetic Diversity.</title>
        <authorList>
            <person name="Kalkreuter E."/>
            <person name="Kautsar S.A."/>
            <person name="Yang D."/>
            <person name="Bader C.D."/>
            <person name="Teijaro C.N."/>
            <person name="Fluegel L."/>
            <person name="Davis C.M."/>
            <person name="Simpson J.R."/>
            <person name="Lauterbach L."/>
            <person name="Steele A.D."/>
            <person name="Gui C."/>
            <person name="Meng S."/>
            <person name="Li G."/>
            <person name="Viehrig K."/>
            <person name="Ye F."/>
            <person name="Su P."/>
            <person name="Kiefer A.F."/>
            <person name="Nichols A."/>
            <person name="Cepeda A.J."/>
            <person name="Yan W."/>
            <person name="Fan B."/>
            <person name="Jiang Y."/>
            <person name="Adhikari A."/>
            <person name="Zheng C.-J."/>
            <person name="Schuster L."/>
            <person name="Cowan T.M."/>
            <person name="Smanski M.J."/>
            <person name="Chevrette M.G."/>
            <person name="De Carvalho L.P.S."/>
            <person name="Shen B."/>
        </authorList>
    </citation>
    <scope>NUCLEOTIDE SEQUENCE [LARGE SCALE GENOMIC DNA]</scope>
    <source>
        <strain evidence="1 2">NPDC019377</strain>
    </source>
</reference>
<evidence type="ECO:0000313" key="2">
    <source>
        <dbReference type="Proteomes" id="UP001611494"/>
    </source>
</evidence>
<gene>
    <name evidence="1" type="ORF">ACH49Z_28110</name>
</gene>
<dbReference type="Proteomes" id="UP001611494">
    <property type="component" value="Unassembled WGS sequence"/>
</dbReference>
<keyword evidence="2" id="KW-1185">Reference proteome</keyword>
<sequence>MTALVTLCAACAGAGPAAGVRFPDVIGLPAGFAPEGIAIGSRPVAYLGSRLDGTIYRVDLATGAGSVLGLGPGTPSLGLAVDGDRLFVAGGAGADARVIDTGTGAVLASYRLGSADSYVNDVVLTPAGAWFTDSHTPVLYHLPFGPAGALPRPEEAMTLRLTGDIEFSRDAINANGIVAAPDGAGLIVVQSATGRLYRVDPVTGAARVVDLGGESVPYGDGLLWHDGVLLVVQNRVGAIAEVRLDHSGARGTVERRLRDPRFDIPTTVAAFEGRLYLPNARFTTPPTPDTDYDIVVVRR</sequence>
<organism evidence="1 2">
    <name type="scientific">Nocardia testacea</name>
    <dbReference type="NCBI Taxonomy" id="248551"/>
    <lineage>
        <taxon>Bacteria</taxon>
        <taxon>Bacillati</taxon>
        <taxon>Actinomycetota</taxon>
        <taxon>Actinomycetes</taxon>
        <taxon>Mycobacteriales</taxon>
        <taxon>Nocardiaceae</taxon>
        <taxon>Nocardia</taxon>
    </lineage>
</organism>
<accession>A0ABW7W7E6</accession>
<dbReference type="InterPro" id="IPR011042">
    <property type="entry name" value="6-blade_b-propeller_TolB-like"/>
</dbReference>
<dbReference type="RefSeq" id="WP_397066066.1">
    <property type="nucleotide sequence ID" value="NZ_JBIRYL010000016.1"/>
</dbReference>
<comment type="caution">
    <text evidence="1">The sequence shown here is derived from an EMBL/GenBank/DDBJ whole genome shotgun (WGS) entry which is preliminary data.</text>
</comment>
<dbReference type="Gene3D" id="2.120.10.30">
    <property type="entry name" value="TolB, C-terminal domain"/>
    <property type="match status" value="1"/>
</dbReference>
<name>A0ABW7W7E6_9NOCA</name>